<evidence type="ECO:0008006" key="4">
    <source>
        <dbReference type="Google" id="ProtNLM"/>
    </source>
</evidence>
<accession>A0A8X8A1N5</accession>
<dbReference type="PANTHER" id="PTHR47926">
    <property type="entry name" value="PENTATRICOPEPTIDE REPEAT-CONTAINING PROTEIN"/>
    <property type="match status" value="1"/>
</dbReference>
<dbReference type="OrthoDB" id="10438280at2759"/>
<dbReference type="Pfam" id="PF01535">
    <property type="entry name" value="PPR"/>
    <property type="match status" value="2"/>
</dbReference>
<reference evidence="2" key="1">
    <citation type="journal article" date="2020" name="bioRxiv">
        <title>Hybrid origin of Populus tomentosa Carr. identified through genome sequencing and phylogenomic analysis.</title>
        <authorList>
            <person name="An X."/>
            <person name="Gao K."/>
            <person name="Chen Z."/>
            <person name="Li J."/>
            <person name="Yang X."/>
            <person name="Yang X."/>
            <person name="Zhou J."/>
            <person name="Guo T."/>
            <person name="Zhao T."/>
            <person name="Huang S."/>
            <person name="Miao D."/>
            <person name="Khan W.U."/>
            <person name="Rao P."/>
            <person name="Ye M."/>
            <person name="Lei B."/>
            <person name="Liao W."/>
            <person name="Wang J."/>
            <person name="Ji L."/>
            <person name="Li Y."/>
            <person name="Guo B."/>
            <person name="Mustafa N.S."/>
            <person name="Li S."/>
            <person name="Yun Q."/>
            <person name="Keller S.R."/>
            <person name="Mao J."/>
            <person name="Zhang R."/>
            <person name="Strauss S.H."/>
        </authorList>
    </citation>
    <scope>NUCLEOTIDE SEQUENCE</scope>
    <source>
        <strain evidence="2">GM15</strain>
        <tissue evidence="2">Leaf</tissue>
    </source>
</reference>
<evidence type="ECO:0000313" key="2">
    <source>
        <dbReference type="EMBL" id="KAG6780059.1"/>
    </source>
</evidence>
<keyword evidence="1" id="KW-1133">Transmembrane helix</keyword>
<keyword evidence="1" id="KW-0472">Membrane</keyword>
<dbReference type="EMBL" id="JAAWWB010000007">
    <property type="protein sequence ID" value="KAG6780059.1"/>
    <property type="molecule type" value="Genomic_DNA"/>
</dbReference>
<feature type="transmembrane region" description="Helical" evidence="1">
    <location>
        <begin position="231"/>
        <end position="255"/>
    </location>
</feature>
<protein>
    <recommendedName>
        <fullName evidence="4">Pentatricopeptide repeat-containing protein</fullName>
    </recommendedName>
</protein>
<dbReference type="GO" id="GO:0009451">
    <property type="term" value="P:RNA modification"/>
    <property type="evidence" value="ECO:0007669"/>
    <property type="project" value="InterPro"/>
</dbReference>
<keyword evidence="3" id="KW-1185">Reference proteome</keyword>
<dbReference type="GO" id="GO:0003723">
    <property type="term" value="F:RNA binding"/>
    <property type="evidence" value="ECO:0007669"/>
    <property type="project" value="InterPro"/>
</dbReference>
<keyword evidence="1" id="KW-0812">Transmembrane</keyword>
<evidence type="ECO:0000313" key="3">
    <source>
        <dbReference type="Proteomes" id="UP000886885"/>
    </source>
</evidence>
<proteinExistence type="predicted"/>
<dbReference type="AlphaFoldDB" id="A0A8X8A1N5"/>
<organism evidence="2 3">
    <name type="scientific">Populus tomentosa</name>
    <name type="common">Chinese white poplar</name>
    <dbReference type="NCBI Taxonomy" id="118781"/>
    <lineage>
        <taxon>Eukaryota</taxon>
        <taxon>Viridiplantae</taxon>
        <taxon>Streptophyta</taxon>
        <taxon>Embryophyta</taxon>
        <taxon>Tracheophyta</taxon>
        <taxon>Spermatophyta</taxon>
        <taxon>Magnoliopsida</taxon>
        <taxon>eudicotyledons</taxon>
        <taxon>Gunneridae</taxon>
        <taxon>Pentapetalae</taxon>
        <taxon>rosids</taxon>
        <taxon>fabids</taxon>
        <taxon>Malpighiales</taxon>
        <taxon>Salicaceae</taxon>
        <taxon>Saliceae</taxon>
        <taxon>Populus</taxon>
    </lineage>
</organism>
<dbReference type="Proteomes" id="UP000886885">
    <property type="component" value="Chromosome 4A"/>
</dbReference>
<comment type="caution">
    <text evidence="2">The sequence shown here is derived from an EMBL/GenBank/DDBJ whole genome shotgun (WGS) entry which is preliminary data.</text>
</comment>
<dbReference type="InterPro" id="IPR002885">
    <property type="entry name" value="PPR_rpt"/>
</dbReference>
<dbReference type="InterPro" id="IPR046960">
    <property type="entry name" value="PPR_At4g14850-like_plant"/>
</dbReference>
<dbReference type="PANTHER" id="PTHR47926:SF359">
    <property type="entry name" value="PENTACOTRIPEPTIDE-REPEAT REGION OF PRORP DOMAIN-CONTAINING PROTEIN"/>
    <property type="match status" value="1"/>
</dbReference>
<gene>
    <name evidence="2" type="ORF">POTOM_016467</name>
</gene>
<sequence length="283" mass="31462">MNLFVRTALLDIYAERGSTEAAGRILDEYESSVTWNAMISVCAKSRSPELCYVAAFDSKPDEVTMVSVISAYGHPGALELVYMKDSQRVFQKMEDREVVSYSNKLITGFAVHGQGSEAIRLLSTMKEEGVKSMQPWRLLEEGQKEWGDAEKMGKSNTHGGLILASTLVFGDTFIVLLRCQDFEHGDEIVQSLFLFTSPPDQPKPGIYKACDMEALYPSSEFNLKEVPRGHLSYLIGGGGVAVSVLFVCWMLYVLMNKYNFAIGCKCSISKSQLRDIESQANDI</sequence>
<name>A0A8X8A1N5_POPTO</name>
<evidence type="ECO:0000256" key="1">
    <source>
        <dbReference type="SAM" id="Phobius"/>
    </source>
</evidence>